<dbReference type="EMBL" id="CP147250">
    <property type="protein sequence ID" value="WYJ81405.1"/>
    <property type="molecule type" value="Genomic_DNA"/>
</dbReference>
<feature type="compositionally biased region" description="Low complexity" evidence="2">
    <location>
        <begin position="25"/>
        <end position="56"/>
    </location>
</feature>
<dbReference type="InterPro" id="IPR029050">
    <property type="entry name" value="Immunoprotect_excell_Ig-like"/>
</dbReference>
<accession>A0ABZ2T088</accession>
<dbReference type="PROSITE" id="PS51257">
    <property type="entry name" value="PROKAR_LIPOPROTEIN"/>
    <property type="match status" value="1"/>
</dbReference>
<organism evidence="5 6">
    <name type="scientific">Candidatus Enterococcus mangumiae</name>
    <dbReference type="NCBI Taxonomy" id="2230878"/>
    <lineage>
        <taxon>Bacteria</taxon>
        <taxon>Bacillati</taxon>
        <taxon>Bacillota</taxon>
        <taxon>Bacilli</taxon>
        <taxon>Lactobacillales</taxon>
        <taxon>Enterococcaceae</taxon>
        <taxon>Enterococcus</taxon>
    </lineage>
</organism>
<name>A0ABZ2T088_9ENTE</name>
<evidence type="ECO:0000259" key="4">
    <source>
        <dbReference type="Pfam" id="PF16729"/>
    </source>
</evidence>
<dbReference type="Proteomes" id="UP000664360">
    <property type="component" value="Chromosome"/>
</dbReference>
<dbReference type="InterPro" id="IPR031989">
    <property type="entry name" value="DUF5067"/>
</dbReference>
<dbReference type="Gene3D" id="2.60.40.1240">
    <property type="match status" value="1"/>
</dbReference>
<evidence type="ECO:0000313" key="6">
    <source>
        <dbReference type="Proteomes" id="UP000664360"/>
    </source>
</evidence>
<evidence type="ECO:0000256" key="3">
    <source>
        <dbReference type="SAM" id="SignalP"/>
    </source>
</evidence>
<evidence type="ECO:0000313" key="5">
    <source>
        <dbReference type="EMBL" id="WYJ81405.1"/>
    </source>
</evidence>
<dbReference type="RefSeq" id="WP_206859074.1">
    <property type="nucleotide sequence ID" value="NZ_CP147250.1"/>
</dbReference>
<protein>
    <recommendedName>
        <fullName evidence="4">DUF5067 domain-containing protein</fullName>
    </recommendedName>
</protein>
<keyword evidence="6" id="KW-1185">Reference proteome</keyword>
<reference evidence="5 6" key="1">
    <citation type="submission" date="2024-03" db="EMBL/GenBank/DDBJ databases">
        <title>The Genome Sequence of Enterococcus sp. DIV1094.</title>
        <authorList>
            <consortium name="The Broad Institute Genomics Platform"/>
            <consortium name="The Broad Institute Microbial Omics Core"/>
            <consortium name="The Broad Institute Genomic Center for Infectious Diseases"/>
            <person name="Earl A."/>
            <person name="Manson A."/>
            <person name="Gilmore M."/>
            <person name="Schwartman J."/>
            <person name="Shea T."/>
            <person name="Abouelleil A."/>
            <person name="Cao P."/>
            <person name="Chapman S."/>
            <person name="Cusick C."/>
            <person name="Young S."/>
            <person name="Neafsey D."/>
            <person name="Nusbaum C."/>
            <person name="Birren B."/>
        </authorList>
    </citation>
    <scope>NUCLEOTIDE SEQUENCE [LARGE SCALE GENOMIC DNA]</scope>
    <source>
        <strain evidence="5 6">DIV1094</strain>
    </source>
</reference>
<evidence type="ECO:0000256" key="1">
    <source>
        <dbReference type="ARBA" id="ARBA00022729"/>
    </source>
</evidence>
<dbReference type="Pfam" id="PF16729">
    <property type="entry name" value="DUF5067"/>
    <property type="match status" value="1"/>
</dbReference>
<sequence>MKKIVTLGFILISSITLGACNNNDSNSSSNNSSSSDIIFESSSTSDETETRTASDTTFEDDSSKIVIKNTEELTSQYDVNKKILAMEIEYTNKGDEAQSPWFAFATSIRAIQETDTTEEILNGANGLFAEDYKPDLVKMGDTNVKSGATVDAVIGLVILYPGSPITMQDVMANGVFEKTIETTN</sequence>
<feature type="chain" id="PRO_5045428134" description="DUF5067 domain-containing protein" evidence="3">
    <location>
        <begin position="19"/>
        <end position="184"/>
    </location>
</feature>
<keyword evidence="1 3" id="KW-0732">Signal</keyword>
<proteinExistence type="predicted"/>
<feature type="signal peptide" evidence="3">
    <location>
        <begin position="1"/>
        <end position="18"/>
    </location>
</feature>
<evidence type="ECO:0000256" key="2">
    <source>
        <dbReference type="SAM" id="MobiDB-lite"/>
    </source>
</evidence>
<feature type="domain" description="DUF5067" evidence="4">
    <location>
        <begin position="41"/>
        <end position="154"/>
    </location>
</feature>
<gene>
    <name evidence="5" type="ORF">DOK79_002990</name>
</gene>
<feature type="region of interest" description="Disordered" evidence="2">
    <location>
        <begin position="25"/>
        <end position="57"/>
    </location>
</feature>